<feature type="region of interest" description="Disordered" evidence="1">
    <location>
        <begin position="144"/>
        <end position="180"/>
    </location>
</feature>
<comment type="caution">
    <text evidence="2">The sequence shown here is derived from an EMBL/GenBank/DDBJ whole genome shotgun (WGS) entry which is preliminary data.</text>
</comment>
<evidence type="ECO:0000256" key="1">
    <source>
        <dbReference type="SAM" id="MobiDB-lite"/>
    </source>
</evidence>
<organism evidence="2 3">
    <name type="scientific">Cronartium quercuum f. sp. fusiforme G11</name>
    <dbReference type="NCBI Taxonomy" id="708437"/>
    <lineage>
        <taxon>Eukaryota</taxon>
        <taxon>Fungi</taxon>
        <taxon>Dikarya</taxon>
        <taxon>Basidiomycota</taxon>
        <taxon>Pucciniomycotina</taxon>
        <taxon>Pucciniomycetes</taxon>
        <taxon>Pucciniales</taxon>
        <taxon>Coleosporiaceae</taxon>
        <taxon>Cronartium</taxon>
    </lineage>
</organism>
<dbReference type="AlphaFoldDB" id="A0A9P6N989"/>
<reference evidence="2" key="1">
    <citation type="submission" date="2013-11" db="EMBL/GenBank/DDBJ databases">
        <title>Genome sequence of the fusiform rust pathogen reveals effectors for host alternation and coevolution with pine.</title>
        <authorList>
            <consortium name="DOE Joint Genome Institute"/>
            <person name="Smith K."/>
            <person name="Pendleton A."/>
            <person name="Kubisiak T."/>
            <person name="Anderson C."/>
            <person name="Salamov A."/>
            <person name="Aerts A."/>
            <person name="Riley R."/>
            <person name="Clum A."/>
            <person name="Lindquist E."/>
            <person name="Ence D."/>
            <person name="Campbell M."/>
            <person name="Kronenberg Z."/>
            <person name="Feau N."/>
            <person name="Dhillon B."/>
            <person name="Hamelin R."/>
            <person name="Burleigh J."/>
            <person name="Smith J."/>
            <person name="Yandell M."/>
            <person name="Nelson C."/>
            <person name="Grigoriev I."/>
            <person name="Davis J."/>
        </authorList>
    </citation>
    <scope>NUCLEOTIDE SEQUENCE</scope>
    <source>
        <strain evidence="2">G11</strain>
    </source>
</reference>
<evidence type="ECO:0000313" key="2">
    <source>
        <dbReference type="EMBL" id="KAG0139670.1"/>
    </source>
</evidence>
<protein>
    <submittedName>
        <fullName evidence="2">Uncharacterized protein</fullName>
    </submittedName>
</protein>
<sequence length="180" mass="20456">MDAQQIAAYERHIADNLSLLLESYDQNGGSAIYQMDYLRNQFATWVPFNHPQFHRLFSEFATKAIERDARANRPIYANPPNPPNHNIPIDQTVPYVFHPTAFLPPPPPPPLQNRPNALPHLTPLQGYIQGQINPCDYPMPCKSRQVSLSPLASPHSRTRSVGRFPSKMDEDGMDRSEVEK</sequence>
<accession>A0A9P6N989</accession>
<gene>
    <name evidence="2" type="ORF">CROQUDRAFT_111499</name>
</gene>
<name>A0A9P6N989_9BASI</name>
<proteinExistence type="predicted"/>
<dbReference type="EMBL" id="MU167542">
    <property type="protein sequence ID" value="KAG0139670.1"/>
    <property type="molecule type" value="Genomic_DNA"/>
</dbReference>
<evidence type="ECO:0000313" key="3">
    <source>
        <dbReference type="Proteomes" id="UP000886653"/>
    </source>
</evidence>
<dbReference type="Proteomes" id="UP000886653">
    <property type="component" value="Unassembled WGS sequence"/>
</dbReference>
<feature type="compositionally biased region" description="Basic and acidic residues" evidence="1">
    <location>
        <begin position="166"/>
        <end position="180"/>
    </location>
</feature>
<keyword evidence="3" id="KW-1185">Reference proteome</keyword>